<organism evidence="10 11">
    <name type="scientific">Steroidobacter flavus</name>
    <dbReference type="NCBI Taxonomy" id="1842136"/>
    <lineage>
        <taxon>Bacteria</taxon>
        <taxon>Pseudomonadati</taxon>
        <taxon>Pseudomonadota</taxon>
        <taxon>Gammaproteobacteria</taxon>
        <taxon>Steroidobacterales</taxon>
        <taxon>Steroidobacteraceae</taxon>
        <taxon>Steroidobacter</taxon>
    </lineage>
</organism>
<evidence type="ECO:0000256" key="5">
    <source>
        <dbReference type="ARBA" id="ARBA00022984"/>
    </source>
</evidence>
<comment type="similarity">
    <text evidence="2">Belongs to the YkuD family.</text>
</comment>
<dbReference type="EC" id="2.-.-.-" evidence="10"/>
<dbReference type="CDD" id="cd16913">
    <property type="entry name" value="YkuD_like"/>
    <property type="match status" value="1"/>
</dbReference>
<dbReference type="SUPFAM" id="SSF141523">
    <property type="entry name" value="L,D-transpeptidase catalytic domain-like"/>
    <property type="match status" value="1"/>
</dbReference>
<evidence type="ECO:0000256" key="6">
    <source>
        <dbReference type="ARBA" id="ARBA00023316"/>
    </source>
</evidence>
<evidence type="ECO:0000256" key="4">
    <source>
        <dbReference type="ARBA" id="ARBA00022960"/>
    </source>
</evidence>
<keyword evidence="3 10" id="KW-0808">Transferase</keyword>
<keyword evidence="8" id="KW-0732">Signal</keyword>
<comment type="caution">
    <text evidence="10">The sequence shown here is derived from an EMBL/GenBank/DDBJ whole genome shotgun (WGS) entry which is preliminary data.</text>
</comment>
<dbReference type="Proteomes" id="UP001595904">
    <property type="component" value="Unassembled WGS sequence"/>
</dbReference>
<evidence type="ECO:0000256" key="1">
    <source>
        <dbReference type="ARBA" id="ARBA00004752"/>
    </source>
</evidence>
<keyword evidence="4 7" id="KW-0133">Cell shape</keyword>
<keyword evidence="6 7" id="KW-0961">Cell wall biogenesis/degradation</keyword>
<dbReference type="PANTHER" id="PTHR36699">
    <property type="entry name" value="LD-TRANSPEPTIDASE"/>
    <property type="match status" value="1"/>
</dbReference>
<dbReference type="InterPro" id="IPR038063">
    <property type="entry name" value="Transpep_catalytic_dom"/>
</dbReference>
<sequence length="169" mass="18474">MVSRTRHAVAGGLVLAVLLCTSTHLAAAEKADRVVVRKAESRLYLERDGKTFASFKAAFGARPKGHKQQEGDERTPEGRYVLDSKNANSAYYKAIHISYPNSQDLASAQARRIPPGGLIMVHGQKNGFGWLAPLAQRFNWTDGCVAVSNKDMDVIWQAVDIGTPIEILP</sequence>
<protein>
    <submittedName>
        <fullName evidence="10">Murein L,D-transpeptidase family protein</fullName>
        <ecNumber evidence="10">2.-.-.-</ecNumber>
    </submittedName>
</protein>
<evidence type="ECO:0000259" key="9">
    <source>
        <dbReference type="PROSITE" id="PS52029"/>
    </source>
</evidence>
<feature type="active site" description="Nucleophile" evidence="7">
    <location>
        <position position="144"/>
    </location>
</feature>
<dbReference type="Pfam" id="PF03734">
    <property type="entry name" value="YkuD"/>
    <property type="match status" value="1"/>
</dbReference>
<gene>
    <name evidence="10" type="ORF">ACFPN2_13430</name>
</gene>
<accession>A0ABV8SRQ7</accession>
<evidence type="ECO:0000313" key="11">
    <source>
        <dbReference type="Proteomes" id="UP001595904"/>
    </source>
</evidence>
<feature type="signal peptide" evidence="8">
    <location>
        <begin position="1"/>
        <end position="26"/>
    </location>
</feature>
<dbReference type="PROSITE" id="PS52029">
    <property type="entry name" value="LD_TPASE"/>
    <property type="match status" value="1"/>
</dbReference>
<evidence type="ECO:0000256" key="8">
    <source>
        <dbReference type="SAM" id="SignalP"/>
    </source>
</evidence>
<evidence type="ECO:0000256" key="2">
    <source>
        <dbReference type="ARBA" id="ARBA00005992"/>
    </source>
</evidence>
<evidence type="ECO:0000256" key="3">
    <source>
        <dbReference type="ARBA" id="ARBA00022679"/>
    </source>
</evidence>
<dbReference type="RefSeq" id="WP_380597291.1">
    <property type="nucleotide sequence ID" value="NZ_JBHSDU010000003.1"/>
</dbReference>
<evidence type="ECO:0000313" key="10">
    <source>
        <dbReference type="EMBL" id="MFC4310086.1"/>
    </source>
</evidence>
<feature type="active site" description="Proton donor/acceptor" evidence="7">
    <location>
        <position position="122"/>
    </location>
</feature>
<evidence type="ECO:0000256" key="7">
    <source>
        <dbReference type="PROSITE-ProRule" id="PRU01373"/>
    </source>
</evidence>
<name>A0ABV8SRQ7_9GAMM</name>
<dbReference type="EMBL" id="JBHSDU010000003">
    <property type="protein sequence ID" value="MFC4310086.1"/>
    <property type="molecule type" value="Genomic_DNA"/>
</dbReference>
<keyword evidence="11" id="KW-1185">Reference proteome</keyword>
<comment type="pathway">
    <text evidence="1 7">Cell wall biogenesis; peptidoglycan biosynthesis.</text>
</comment>
<dbReference type="InterPro" id="IPR005490">
    <property type="entry name" value="LD_TPept_cat_dom"/>
</dbReference>
<keyword evidence="5 7" id="KW-0573">Peptidoglycan synthesis</keyword>
<proteinExistence type="inferred from homology"/>
<dbReference type="Gene3D" id="2.40.440.10">
    <property type="entry name" value="L,D-transpeptidase catalytic domain-like"/>
    <property type="match status" value="1"/>
</dbReference>
<feature type="chain" id="PRO_5045377350" evidence="8">
    <location>
        <begin position="27"/>
        <end position="169"/>
    </location>
</feature>
<feature type="domain" description="L,D-TPase catalytic" evidence="9">
    <location>
        <begin position="32"/>
        <end position="168"/>
    </location>
</feature>
<dbReference type="GO" id="GO:0016740">
    <property type="term" value="F:transferase activity"/>
    <property type="evidence" value="ECO:0007669"/>
    <property type="project" value="UniProtKB-KW"/>
</dbReference>
<reference evidence="11" key="1">
    <citation type="journal article" date="2019" name="Int. J. Syst. Evol. Microbiol.">
        <title>The Global Catalogue of Microorganisms (GCM) 10K type strain sequencing project: providing services to taxonomists for standard genome sequencing and annotation.</title>
        <authorList>
            <consortium name="The Broad Institute Genomics Platform"/>
            <consortium name="The Broad Institute Genome Sequencing Center for Infectious Disease"/>
            <person name="Wu L."/>
            <person name="Ma J."/>
        </authorList>
    </citation>
    <scope>NUCLEOTIDE SEQUENCE [LARGE SCALE GENOMIC DNA]</scope>
    <source>
        <strain evidence="11">CGMCC 1.10759</strain>
    </source>
</reference>
<dbReference type="PANTHER" id="PTHR36699:SF1">
    <property type="entry name" value="L,D-TRANSPEPTIDASE YAFK-RELATED"/>
    <property type="match status" value="1"/>
</dbReference>